<dbReference type="Proteomes" id="UP001328733">
    <property type="component" value="Unassembled WGS sequence"/>
</dbReference>
<dbReference type="RefSeq" id="WP_332865187.1">
    <property type="nucleotide sequence ID" value="NZ_JBAFSM010000018.1"/>
</dbReference>
<protein>
    <submittedName>
        <fullName evidence="1">Uncharacterized protein</fullName>
    </submittedName>
</protein>
<evidence type="ECO:0000313" key="2">
    <source>
        <dbReference type="Proteomes" id="UP001328733"/>
    </source>
</evidence>
<evidence type="ECO:0000313" key="1">
    <source>
        <dbReference type="EMBL" id="MEG3437707.1"/>
    </source>
</evidence>
<dbReference type="EMBL" id="JBAFSM010000018">
    <property type="protein sequence ID" value="MEG3437707.1"/>
    <property type="molecule type" value="Genomic_DNA"/>
</dbReference>
<name>A0AAW9QUI0_9CHRO</name>
<keyword evidence="2" id="KW-1185">Reference proteome</keyword>
<organism evidence="1 2">
    <name type="scientific">Pannus brasiliensis CCIBt3594</name>
    <dbReference type="NCBI Taxonomy" id="1427578"/>
    <lineage>
        <taxon>Bacteria</taxon>
        <taxon>Bacillati</taxon>
        <taxon>Cyanobacteriota</taxon>
        <taxon>Cyanophyceae</taxon>
        <taxon>Oscillatoriophycideae</taxon>
        <taxon>Chroococcales</taxon>
        <taxon>Microcystaceae</taxon>
        <taxon>Pannus</taxon>
    </lineage>
</organism>
<accession>A0AAW9QUI0</accession>
<gene>
    <name evidence="1" type="ORF">V0288_11310</name>
</gene>
<comment type="caution">
    <text evidence="1">The sequence shown here is derived from an EMBL/GenBank/DDBJ whole genome shotgun (WGS) entry which is preliminary data.</text>
</comment>
<proteinExistence type="predicted"/>
<sequence length="42" mass="4685">MLLGSLMAKKAVGYQPPAFRARVLGDRSPILWKSRTRIDARG</sequence>
<dbReference type="AlphaFoldDB" id="A0AAW9QUI0"/>
<reference evidence="1 2" key="1">
    <citation type="submission" date="2024-01" db="EMBL/GenBank/DDBJ databases">
        <title>Genomic insights into the taxonomy and metabolism of the cyanobacterium Pannus brasiliensis CCIBt3594.</title>
        <authorList>
            <person name="Machado M."/>
            <person name="Botero N.B."/>
            <person name="Andreote A.P.D."/>
            <person name="Feitosa A.M.T."/>
            <person name="Popin R."/>
            <person name="Sivonen K."/>
            <person name="Fiore M.F."/>
        </authorList>
    </citation>
    <scope>NUCLEOTIDE SEQUENCE [LARGE SCALE GENOMIC DNA]</scope>
    <source>
        <strain evidence="1 2">CCIBt3594</strain>
    </source>
</reference>